<dbReference type="Gene3D" id="3.40.50.300">
    <property type="entry name" value="P-loop containing nucleotide triphosphate hydrolases"/>
    <property type="match status" value="2"/>
</dbReference>
<dbReference type="InterPro" id="IPR027417">
    <property type="entry name" value="P-loop_NTPase"/>
</dbReference>
<gene>
    <name evidence="11" type="primary">DQX1</name>
</gene>
<keyword evidence="11" id="KW-0378">Hydrolase</keyword>
<dbReference type="InParanoid" id="A0A1S2ZRH0"/>
<feature type="region of interest" description="Disordered" evidence="8">
    <location>
        <begin position="1"/>
        <end position="20"/>
    </location>
</feature>
<evidence type="ECO:0000256" key="1">
    <source>
        <dbReference type="ARBA" id="ARBA00004123"/>
    </source>
</evidence>
<dbReference type="InterPro" id="IPR014001">
    <property type="entry name" value="Helicase_ATP-bd"/>
</dbReference>
<keyword evidence="2" id="KW-0547">Nucleotide-binding</keyword>
<dbReference type="Gene3D" id="1.20.120.1080">
    <property type="match status" value="1"/>
</dbReference>
<dbReference type="Pfam" id="PF04408">
    <property type="entry name" value="WHD_HA2"/>
    <property type="match status" value="1"/>
</dbReference>
<evidence type="ECO:0000313" key="10">
    <source>
        <dbReference type="Proteomes" id="UP001652624"/>
    </source>
</evidence>
<dbReference type="PANTHER" id="PTHR18934">
    <property type="entry name" value="ATP-DEPENDENT RNA HELICASE"/>
    <property type="match status" value="1"/>
</dbReference>
<proteinExistence type="predicted"/>
<evidence type="ECO:0000256" key="2">
    <source>
        <dbReference type="ARBA" id="ARBA00022741"/>
    </source>
</evidence>
<feature type="region of interest" description="Disordered" evidence="8">
    <location>
        <begin position="688"/>
        <end position="719"/>
    </location>
</feature>
<dbReference type="FunFam" id="3.40.50.300:FF:001049">
    <property type="entry name" value="ATP-dependent RNA helicase DQX1 isoform X1"/>
    <property type="match status" value="1"/>
</dbReference>
<evidence type="ECO:0000256" key="6">
    <source>
        <dbReference type="ARBA" id="ARBA00093385"/>
    </source>
</evidence>
<feature type="compositionally biased region" description="Acidic residues" evidence="8">
    <location>
        <begin position="11"/>
        <end position="20"/>
    </location>
</feature>
<evidence type="ECO:0000256" key="5">
    <source>
        <dbReference type="ARBA" id="ARBA00079642"/>
    </source>
</evidence>
<dbReference type="InterPro" id="IPR048333">
    <property type="entry name" value="HA2_WH"/>
</dbReference>
<dbReference type="CTD" id="165545"/>
<feature type="compositionally biased region" description="Basic and acidic residues" evidence="8">
    <location>
        <begin position="688"/>
        <end position="706"/>
    </location>
</feature>
<comment type="subcellular location">
    <subcellularLocation>
        <location evidence="1">Nucleus</location>
    </subcellularLocation>
</comment>
<dbReference type="CDD" id="cd18791">
    <property type="entry name" value="SF2_C_RHA"/>
    <property type="match status" value="1"/>
</dbReference>
<evidence type="ECO:0000256" key="8">
    <source>
        <dbReference type="SAM" id="MobiDB-lite"/>
    </source>
</evidence>
<dbReference type="FunFam" id="3.40.50.300:FF:001162">
    <property type="entry name" value="ATP-dependent RNA helicase DQX1"/>
    <property type="match status" value="1"/>
</dbReference>
<evidence type="ECO:0000256" key="4">
    <source>
        <dbReference type="ARBA" id="ARBA00023242"/>
    </source>
</evidence>
<dbReference type="RefSeq" id="XP_007523422.1">
    <property type="nucleotide sequence ID" value="XM_007523360.2"/>
</dbReference>
<dbReference type="eggNOG" id="KOG0925">
    <property type="taxonomic scope" value="Eukaryota"/>
</dbReference>
<dbReference type="Pfam" id="PF21010">
    <property type="entry name" value="HA2_C"/>
    <property type="match status" value="1"/>
</dbReference>
<dbReference type="GeneID" id="103113783"/>
<dbReference type="SUPFAM" id="SSF52540">
    <property type="entry name" value="P-loop containing nucleoside triphosphate hydrolases"/>
    <property type="match status" value="1"/>
</dbReference>
<keyword evidence="11" id="KW-0347">Helicase</keyword>
<dbReference type="PANTHER" id="PTHR18934:SF108">
    <property type="entry name" value="ATP-DEPENDENT RNA HELICASE DQX1"/>
    <property type="match status" value="1"/>
</dbReference>
<name>A0A1S2ZRH0_ERIEU</name>
<comment type="function">
    <text evidence="6">Might be involved in RNA metabolism; it is missing helicase motif III and may not have helicase activity.</text>
</comment>
<dbReference type="GO" id="GO:0004386">
    <property type="term" value="F:helicase activity"/>
    <property type="evidence" value="ECO:0007669"/>
    <property type="project" value="UniProtKB-KW"/>
</dbReference>
<dbReference type="FunFam" id="1.20.120.1080:FF:000010">
    <property type="entry name" value="ATP-dependent RNA helicase DQX1 isoform X1"/>
    <property type="match status" value="1"/>
</dbReference>
<evidence type="ECO:0000256" key="3">
    <source>
        <dbReference type="ARBA" id="ARBA00022840"/>
    </source>
</evidence>
<organism evidence="10 11">
    <name type="scientific">Erinaceus europaeus</name>
    <name type="common">Western European hedgehog</name>
    <dbReference type="NCBI Taxonomy" id="9365"/>
    <lineage>
        <taxon>Eukaryota</taxon>
        <taxon>Metazoa</taxon>
        <taxon>Chordata</taxon>
        <taxon>Craniata</taxon>
        <taxon>Vertebrata</taxon>
        <taxon>Euteleostomi</taxon>
        <taxon>Mammalia</taxon>
        <taxon>Eutheria</taxon>
        <taxon>Laurasiatheria</taxon>
        <taxon>Eulipotyphla</taxon>
        <taxon>Erinaceidae</taxon>
        <taxon>Erinaceinae</taxon>
        <taxon>Erinaceus</taxon>
    </lineage>
</organism>
<dbReference type="GO" id="GO:0003723">
    <property type="term" value="F:RNA binding"/>
    <property type="evidence" value="ECO:0007669"/>
    <property type="project" value="TreeGrafter"/>
</dbReference>
<dbReference type="GO" id="GO:0005524">
    <property type="term" value="F:ATP binding"/>
    <property type="evidence" value="ECO:0007669"/>
    <property type="project" value="UniProtKB-KW"/>
</dbReference>
<reference evidence="11" key="1">
    <citation type="submission" date="2025-08" db="UniProtKB">
        <authorList>
            <consortium name="RefSeq"/>
        </authorList>
    </citation>
    <scope>IDENTIFICATION</scope>
</reference>
<keyword evidence="3" id="KW-0067">ATP-binding</keyword>
<dbReference type="AlphaFoldDB" id="A0A1S2ZRH0"/>
<feature type="domain" description="Helicase ATP-binding" evidence="9">
    <location>
        <begin position="57"/>
        <end position="225"/>
    </location>
</feature>
<dbReference type="Proteomes" id="UP001652624">
    <property type="component" value="Chromosome 3"/>
</dbReference>
<dbReference type="Pfam" id="PF07717">
    <property type="entry name" value="OB_NTP_bind"/>
    <property type="match status" value="1"/>
</dbReference>
<protein>
    <recommendedName>
        <fullName evidence="7">ATP-dependent RNA helicase homolog DQX1</fullName>
    </recommendedName>
    <alternativeName>
        <fullName evidence="5">DEAQ box polypeptide 1</fullName>
    </alternativeName>
</protein>
<dbReference type="SMART" id="SM00847">
    <property type="entry name" value="HA2"/>
    <property type="match status" value="1"/>
</dbReference>
<dbReference type="FunCoup" id="A0A1S2ZRH0">
    <property type="interactions" value="49"/>
</dbReference>
<evidence type="ECO:0000259" key="9">
    <source>
        <dbReference type="PROSITE" id="PS51192"/>
    </source>
</evidence>
<dbReference type="OrthoDB" id="10253254at2759"/>
<evidence type="ECO:0000313" key="11">
    <source>
        <dbReference type="RefSeq" id="XP_007523422.1"/>
    </source>
</evidence>
<keyword evidence="4" id="KW-0539">Nucleus</keyword>
<dbReference type="InterPro" id="IPR007502">
    <property type="entry name" value="Helicase-assoc_dom"/>
</dbReference>
<dbReference type="InterPro" id="IPR011709">
    <property type="entry name" value="DEAD-box_helicase_OB_fold"/>
</dbReference>
<keyword evidence="10" id="KW-1185">Reference proteome</keyword>
<sequence length="719" mass="79898">MASQLLRLAEESDANPEESELAVNPFDGLPFSSRYYELLEQRRALPIWATRFTFLEQLESSPSGVVLVSGEPGCGKSTQIPQWCAEFALARGFQKGQVIVTQPYPLAALSLAQRVADEMDLTLGHEVGYSIPQEDCTGPDTLLRFCWDRLLLQEVASTRGAGAWDVLVLDEAQERSVASDLLQGLLRDTRLRNLPGDPRMVVITDPALESKLHTFWSHSPVVHVPSEPGGHPTPIYRDTVPTDRVRAACQAVLELCREETPGDVLVYLPSEEEISLCCESLSKEVGTLVFRGPPPQVLPLHPGCGQAVQDVYEDKDLSARKVVVTHWLADFSFSLSSVQHVIDSGLELRSVYNPQIRAESQVLRPISKCQAEARQLRARGSPPGSCLCLYPKSFLELDFPPLPQPRLCEENLSPLVLLLKRRQIAEPGACHFLDRPSPEALMQALEDLDYLAALDDDGNLSDLGIIISEFLLPPELAKALLASCEFDCVDEMLTLAAMLTAAPGYTHPPRCAEEAALRRALEHADGDHSSLIQVYEDFIQNGADKAWCKARGLNWAALCQAQKLRGELLELMQRIELPLSQPAFGSEQNRRDLQKALVSGYFLKVARDTDGTGNYLLLTHKHVAQLSPYCCYRSRRAPARPPQWVLYHNFFISKDNCLSIVSEIQPQMLVELAPPYFLSNLPPSESRDLLNQLRDEMADSSKEKEPSSTQEFGDPCVLQ</sequence>
<evidence type="ECO:0000256" key="7">
    <source>
        <dbReference type="ARBA" id="ARBA00093613"/>
    </source>
</evidence>
<accession>A0A1S2ZRH0</accession>
<dbReference type="PROSITE" id="PS51192">
    <property type="entry name" value="HELICASE_ATP_BIND_1"/>
    <property type="match status" value="1"/>
</dbReference>
<dbReference type="GO" id="GO:0005681">
    <property type="term" value="C:spliceosomal complex"/>
    <property type="evidence" value="ECO:0007669"/>
    <property type="project" value="TreeGrafter"/>
</dbReference>
<dbReference type="SMART" id="SM00487">
    <property type="entry name" value="DEXDc"/>
    <property type="match status" value="1"/>
</dbReference>